<dbReference type="AlphaFoldDB" id="A0A161YHX3"/>
<proteinExistence type="predicted"/>
<dbReference type="SUPFAM" id="SSF103473">
    <property type="entry name" value="MFS general substrate transporter"/>
    <property type="match status" value="1"/>
</dbReference>
<keyword evidence="1" id="KW-1133">Transmembrane helix</keyword>
<keyword evidence="1" id="KW-0812">Transmembrane</keyword>
<feature type="transmembrane region" description="Helical" evidence="1">
    <location>
        <begin position="320"/>
        <end position="343"/>
    </location>
</feature>
<evidence type="ECO:0000313" key="2">
    <source>
        <dbReference type="EMBL" id="KZL89892.1"/>
    </source>
</evidence>
<name>A0A161YHX3_9CLOT</name>
<dbReference type="OrthoDB" id="9764596at2"/>
<dbReference type="PANTHER" id="PTHR11328">
    <property type="entry name" value="MAJOR FACILITATOR SUPERFAMILY DOMAIN-CONTAINING PROTEIN"/>
    <property type="match status" value="1"/>
</dbReference>
<dbReference type="InterPro" id="IPR036259">
    <property type="entry name" value="MFS_trans_sf"/>
</dbReference>
<feature type="transmembrane region" description="Helical" evidence="1">
    <location>
        <begin position="220"/>
        <end position="245"/>
    </location>
</feature>
<feature type="transmembrane region" description="Helical" evidence="1">
    <location>
        <begin position="179"/>
        <end position="199"/>
    </location>
</feature>
<gene>
    <name evidence="2" type="primary">yjmB_3</name>
    <name evidence="2" type="ORF">CLMAG_49060</name>
</gene>
<dbReference type="PANTHER" id="PTHR11328:SF24">
    <property type="entry name" value="MAJOR FACILITATOR SUPERFAMILY (MFS) PROFILE DOMAIN-CONTAINING PROTEIN"/>
    <property type="match status" value="1"/>
</dbReference>
<dbReference type="NCBIfam" id="TIGR00792">
    <property type="entry name" value="gph"/>
    <property type="match status" value="1"/>
</dbReference>
<evidence type="ECO:0000256" key="1">
    <source>
        <dbReference type="SAM" id="Phobius"/>
    </source>
</evidence>
<keyword evidence="1" id="KW-0472">Membrane</keyword>
<dbReference type="InterPro" id="IPR001927">
    <property type="entry name" value="Na/Gal_symport"/>
</dbReference>
<dbReference type="CDD" id="cd17332">
    <property type="entry name" value="MFS_MelB_like"/>
    <property type="match status" value="1"/>
</dbReference>
<evidence type="ECO:0000313" key="3">
    <source>
        <dbReference type="Proteomes" id="UP000076603"/>
    </source>
</evidence>
<organism evidence="2 3">
    <name type="scientific">Clostridium magnum DSM 2767</name>
    <dbReference type="NCBI Taxonomy" id="1121326"/>
    <lineage>
        <taxon>Bacteria</taxon>
        <taxon>Bacillati</taxon>
        <taxon>Bacillota</taxon>
        <taxon>Clostridia</taxon>
        <taxon>Eubacteriales</taxon>
        <taxon>Clostridiaceae</taxon>
        <taxon>Clostridium</taxon>
    </lineage>
</organism>
<keyword evidence="3" id="KW-1185">Reference proteome</keyword>
<dbReference type="STRING" id="1121326.CLMAG_49060"/>
<dbReference type="Pfam" id="PF13347">
    <property type="entry name" value="MFS_2"/>
    <property type="match status" value="1"/>
</dbReference>
<dbReference type="GO" id="GO:0015293">
    <property type="term" value="F:symporter activity"/>
    <property type="evidence" value="ECO:0007669"/>
    <property type="project" value="InterPro"/>
</dbReference>
<dbReference type="InterPro" id="IPR039672">
    <property type="entry name" value="MFS_2"/>
</dbReference>
<feature type="transmembrane region" description="Helical" evidence="1">
    <location>
        <begin position="372"/>
        <end position="392"/>
    </location>
</feature>
<sequence>MKNKLTLKEKISYGFGDFGNGFMFDLGQAFLMKFYTDVCGIGAALAAGVFTFTKIFDAFMDTVAGSAIDAKKPGKNGKFRSIMMISSIILAVLTVFTFWMPNFSKDGMLIYAYASYMMWGVLYSFTNVPYGSLGSVMTQDVQERSQLASFRQAGSLGALLITNIAFIPIVRSFSNPRVGYVVAAAVMSVVGVVSFYICFKNTREVIQPAARKVEKASAKDYAKVVLGNKPLLCLILMTVFTISASNIKNGMMVYFCQYYLGNVTFTSYINFVMIGSSIIGITFMPKLVKKYGKKKTAIIGFTISIIADALNFILPVNIFTFAILVSIGFLGMSIPNGITWAFVSDAIDYGEWHTGQRKEGITYAAFNFSRKIAQSVAAGVSGSVLALTGYVANAQQSAKTLAGIKGLMTLYPAVAIGIAALVIGVLYKLSDKKYNEIIADLQAGKFESSANSVS</sequence>
<dbReference type="PATRIC" id="fig|1121326.3.peg.4967"/>
<feature type="transmembrane region" description="Helical" evidence="1">
    <location>
        <begin position="81"/>
        <end position="101"/>
    </location>
</feature>
<comment type="caution">
    <text evidence="2">The sequence shown here is derived from an EMBL/GenBank/DDBJ whole genome shotgun (WGS) entry which is preliminary data.</text>
</comment>
<dbReference type="Gene3D" id="1.20.1250.20">
    <property type="entry name" value="MFS general substrate transporter like domains"/>
    <property type="match status" value="1"/>
</dbReference>
<feature type="transmembrane region" description="Helical" evidence="1">
    <location>
        <begin position="404"/>
        <end position="427"/>
    </location>
</feature>
<dbReference type="EMBL" id="LWAE01000007">
    <property type="protein sequence ID" value="KZL89892.1"/>
    <property type="molecule type" value="Genomic_DNA"/>
</dbReference>
<protein>
    <submittedName>
        <fullName evidence="2">Putative symporter YjmB</fullName>
    </submittedName>
</protein>
<feature type="transmembrane region" description="Helical" evidence="1">
    <location>
        <begin position="113"/>
        <end position="133"/>
    </location>
</feature>
<feature type="transmembrane region" description="Helical" evidence="1">
    <location>
        <begin position="153"/>
        <end position="173"/>
    </location>
</feature>
<accession>A0A161YHX3</accession>
<reference evidence="2 3" key="1">
    <citation type="submission" date="2016-04" db="EMBL/GenBank/DDBJ databases">
        <title>Genome sequence of Clostridium magnum DSM 2767.</title>
        <authorList>
            <person name="Poehlein A."/>
            <person name="Uhlig R."/>
            <person name="Fischer R."/>
            <person name="Bahl H."/>
            <person name="Daniel R."/>
        </authorList>
    </citation>
    <scope>NUCLEOTIDE SEQUENCE [LARGE SCALE GENOMIC DNA]</scope>
    <source>
        <strain evidence="2 3">DSM 2767</strain>
    </source>
</reference>
<dbReference type="GO" id="GO:0008643">
    <property type="term" value="P:carbohydrate transport"/>
    <property type="evidence" value="ECO:0007669"/>
    <property type="project" value="InterPro"/>
</dbReference>
<dbReference type="GO" id="GO:0006814">
    <property type="term" value="P:sodium ion transport"/>
    <property type="evidence" value="ECO:0007669"/>
    <property type="project" value="InterPro"/>
</dbReference>
<feature type="transmembrane region" description="Helical" evidence="1">
    <location>
        <begin position="265"/>
        <end position="284"/>
    </location>
</feature>
<dbReference type="Proteomes" id="UP000076603">
    <property type="component" value="Unassembled WGS sequence"/>
</dbReference>
<dbReference type="RefSeq" id="WP_066628299.1">
    <property type="nucleotide sequence ID" value="NZ_FQXL01000029.1"/>
</dbReference>
<feature type="transmembrane region" description="Helical" evidence="1">
    <location>
        <begin position="296"/>
        <end position="314"/>
    </location>
</feature>
<dbReference type="GO" id="GO:0005886">
    <property type="term" value="C:plasma membrane"/>
    <property type="evidence" value="ECO:0007669"/>
    <property type="project" value="TreeGrafter"/>
</dbReference>